<dbReference type="SUPFAM" id="SSF50978">
    <property type="entry name" value="WD40 repeat-like"/>
    <property type="match status" value="1"/>
</dbReference>
<evidence type="ECO:0000256" key="5">
    <source>
        <dbReference type="SAM" id="MobiDB-lite"/>
    </source>
</evidence>
<evidence type="ECO:0000259" key="7">
    <source>
        <dbReference type="Pfam" id="PF10433"/>
    </source>
</evidence>
<evidence type="ECO:0000256" key="2">
    <source>
        <dbReference type="ARBA" id="ARBA00007453"/>
    </source>
</evidence>
<dbReference type="Pfam" id="PF23726">
    <property type="entry name" value="Beta-prop_RSE1_2nd"/>
    <property type="match status" value="1"/>
</dbReference>
<evidence type="ECO:0000256" key="1">
    <source>
        <dbReference type="ARBA" id="ARBA00004123"/>
    </source>
</evidence>
<reference evidence="9" key="1">
    <citation type="submission" date="2016-04" db="EMBL/GenBank/DDBJ databases">
        <authorList>
            <person name="Evans L.H."/>
            <person name="Alamgir A."/>
            <person name="Owens N."/>
            <person name="Weber N.D."/>
            <person name="Virtaneva K."/>
            <person name="Barbian K."/>
            <person name="Babar A."/>
            <person name="Rosenke K."/>
        </authorList>
    </citation>
    <scope>NUCLEOTIDE SEQUENCE [LARGE SCALE GENOMIC DNA]</scope>
    <source>
        <strain evidence="9">CBS 101.48</strain>
    </source>
</reference>
<evidence type="ECO:0000313" key="10">
    <source>
        <dbReference type="Proteomes" id="UP000078561"/>
    </source>
</evidence>
<dbReference type="InterPro" id="IPR018846">
    <property type="entry name" value="Beta-prop_RSE1/DDB1/CPSF1_1st"/>
</dbReference>
<dbReference type="OMA" id="NPRMIFC"/>
<gene>
    <name evidence="9" type="primary">ABSGL_13077.1 scaffold 13659</name>
</gene>
<dbReference type="Pfam" id="PF10433">
    <property type="entry name" value="Beta-prop_RSE1_1st"/>
    <property type="match status" value="1"/>
</dbReference>
<keyword evidence="4" id="KW-0539">Nucleus</keyword>
<dbReference type="GO" id="GO:0005634">
    <property type="term" value="C:nucleus"/>
    <property type="evidence" value="ECO:0007669"/>
    <property type="project" value="UniProtKB-SubCell"/>
</dbReference>
<feature type="compositionally biased region" description="Polar residues" evidence="5">
    <location>
        <begin position="85"/>
        <end position="102"/>
    </location>
</feature>
<comment type="subcellular location">
    <subcellularLocation>
        <location evidence="1">Nucleus</location>
    </subcellularLocation>
</comment>
<dbReference type="InterPro" id="IPR036322">
    <property type="entry name" value="WD40_repeat_dom_sf"/>
</dbReference>
<dbReference type="STRING" id="4829.A0A168RV43"/>
<evidence type="ECO:0000259" key="6">
    <source>
        <dbReference type="Pfam" id="PF03178"/>
    </source>
</evidence>
<dbReference type="InterPro" id="IPR004871">
    <property type="entry name" value="RSE1/DDB1/CPSF1_C"/>
</dbReference>
<proteinExistence type="inferred from homology"/>
<dbReference type="Proteomes" id="UP000078561">
    <property type="component" value="Unassembled WGS sequence"/>
</dbReference>
<dbReference type="Pfam" id="PF03178">
    <property type="entry name" value="CPSF_A"/>
    <property type="match status" value="1"/>
</dbReference>
<evidence type="ECO:0000256" key="4">
    <source>
        <dbReference type="ARBA" id="ARBA00023242"/>
    </source>
</evidence>
<feature type="domain" description="RSE1/DDB1/CPSF1 C-terminal" evidence="6">
    <location>
        <begin position="870"/>
        <end position="1228"/>
    </location>
</feature>
<keyword evidence="10" id="KW-1185">Reference proteome</keyword>
<evidence type="ECO:0000259" key="8">
    <source>
        <dbReference type="Pfam" id="PF23726"/>
    </source>
</evidence>
<dbReference type="InParanoid" id="A0A168RV43"/>
<dbReference type="InterPro" id="IPR050358">
    <property type="entry name" value="RSE1/DDB1/CFT1"/>
</dbReference>
<accession>A0A168RV43</accession>
<dbReference type="InterPro" id="IPR058543">
    <property type="entry name" value="Beta-prop_RSE1/DDB1/CPSF1_2nd"/>
</dbReference>
<feature type="domain" description="RSE1/DDB1/CPSF1 first beta-propeller" evidence="7">
    <location>
        <begin position="13"/>
        <end position="446"/>
    </location>
</feature>
<evidence type="ECO:0000313" key="9">
    <source>
        <dbReference type="EMBL" id="SAM07434.1"/>
    </source>
</evidence>
<dbReference type="Gene3D" id="2.130.10.10">
    <property type="entry name" value="YVTN repeat-like/Quinoprotein amine dehydrogenase"/>
    <property type="match status" value="2"/>
</dbReference>
<comment type="similarity">
    <text evidence="2">Belongs to the DDB1 family.</text>
</comment>
<protein>
    <recommendedName>
        <fullName evidence="3">DNA damage-binding protein 1</fullName>
    </recommendedName>
</protein>
<dbReference type="EMBL" id="LT554760">
    <property type="protein sequence ID" value="SAM07434.1"/>
    <property type="molecule type" value="Genomic_DNA"/>
</dbReference>
<feature type="region of interest" description="Disordered" evidence="5">
    <location>
        <begin position="80"/>
        <end position="103"/>
    </location>
</feature>
<dbReference type="GO" id="GO:0003676">
    <property type="term" value="F:nucleic acid binding"/>
    <property type="evidence" value="ECO:0007669"/>
    <property type="project" value="InterPro"/>
</dbReference>
<dbReference type="InterPro" id="IPR015943">
    <property type="entry name" value="WD40/YVTN_repeat-like_dom_sf"/>
</dbReference>
<feature type="domain" description="RSE1/DDB1/CPSF1 second beta-propeller" evidence="8">
    <location>
        <begin position="499"/>
        <end position="793"/>
    </location>
</feature>
<sequence length="1313" mass="145916">MNTCYRTLCYGTSIKNTLSGSFFDKEQLDLVLVKNYSLEYMHIQASSADNGMASGLLHSIFEQQAFGSILDGKKLSCTFQDEDPSTSNNGNNDTLHQDQPPNECNLEEHQRYTQKTRTGHTRIQGNDVIALLSEYGQLVFCTVVGQQLNLTGTGRFECVAEITLDEPGLEYTKVNKKLAIDPWSRAIAIASYQDRIDIMVLNDSMSRTHFSPVIGMGSIEEKGIIWHMDFLQTETGSWDRILLAIVVYNDIDRVCRIIVYSIDASDPQKASIKLVGRLPLDRKTPLPVLLFPLPCYHESFMVATERSVCVLSADDIACGNVLYPVIWTPSSLFASETDQEDILITSYALSADPSLPLVYLGTAEGYLLKLDITDLSDMKWIPCQKLHPMGQDMCMLGLIELDNGDGGRPFMAEALLYVGESADSQVIAIPWDSDDHTKSTPVVLQTLINRAPLTNWQVVRKNGQPDAIVCCSGQDEQGALHYLSRDVDSTILCTSDMDWDGVTKLWNLRTSMGREHLVASSSYNTRCIFIDNVDRMDDDTLVRIETEATIFAGSLLSVKFGSVFVQVTQKKIIFCSPDGDLLLDYSTPTGLSIALGTAWTAGDSMYVSICVSDGGDYILQVLTISPVERNSALEISQQCQIPLSSSPSCMYYFSLSEELGHESNVMAIGMYDSSVSLYSFDSQRQLVILQVIGCHDIPHSLSTIGSLDLLCLLVGTRSGELCTFGITPGQKSSTIFGQGKVRSLGGHPVDLVSHRGFGGFGPVFASCECVWKIDYDNDSRMSIEAVHIPGVASVEAILLLGPPYDEQQQRGHQKLVIVANQRLYVIQVQDKGQIMTRKQVLASTPRKLLLHDHSTSFLVMSSNHRGKTYYQLQLIDKSGRLLCEHRFDYGETVLCLSKWQVQNKNKVYHYVCVGIVYQDFTQAHGIRAQHDKEGSGSLHLYRLKAHKSGGPNSSTQYSIRLAWKNDGLRGGVQTICPHPSGLLFSSGNILHLHQLDMAKGALKNITHKTLRFPITSIHVAGDRICVTGHTESASFYAYDEETMHLSFLKSDSISRNVHHSLLLNNRTVVGVSHSGGMFALKEADDDPNYNDDTLKTLFCFHYPDTIIQPRLLSLRSYHSTEYTVGILSDHLVPWTTLDEDGDKDIPQPDNNQQLQVQPIVGCTISGGVVMAYRCSARLFAALDALQQCLSRYILTQPLLGSTARYLQWYNELSGPQVSTIHLDLVSMYPRLTTKQQQEVVRLSGEAVNGTSKDTGAFTLVKLTMAVAANNGRRHFWYSSVPDWTQQPDMDDDLITWTALTLNLLVTKLDQYYC</sequence>
<dbReference type="OrthoDB" id="20774at2759"/>
<evidence type="ECO:0000256" key="3">
    <source>
        <dbReference type="ARBA" id="ARBA00014577"/>
    </source>
</evidence>
<dbReference type="SUPFAM" id="SSF50998">
    <property type="entry name" value="Quinoprotein alcohol dehydrogenase-like"/>
    <property type="match status" value="1"/>
</dbReference>
<dbReference type="FunCoup" id="A0A168RV43">
    <property type="interactions" value="200"/>
</dbReference>
<dbReference type="PANTHER" id="PTHR10644">
    <property type="entry name" value="DNA REPAIR/RNA PROCESSING CPSF FAMILY"/>
    <property type="match status" value="1"/>
</dbReference>
<dbReference type="InterPro" id="IPR011047">
    <property type="entry name" value="Quinoprotein_ADH-like_sf"/>
</dbReference>
<organism evidence="9">
    <name type="scientific">Absidia glauca</name>
    <name type="common">Pin mould</name>
    <dbReference type="NCBI Taxonomy" id="4829"/>
    <lineage>
        <taxon>Eukaryota</taxon>
        <taxon>Fungi</taxon>
        <taxon>Fungi incertae sedis</taxon>
        <taxon>Mucoromycota</taxon>
        <taxon>Mucoromycotina</taxon>
        <taxon>Mucoromycetes</taxon>
        <taxon>Mucorales</taxon>
        <taxon>Cunninghamellaceae</taxon>
        <taxon>Absidia</taxon>
    </lineage>
</organism>
<name>A0A168RV43_ABSGL</name>